<protein>
    <submittedName>
        <fullName evidence="2">Uncharacterized protein</fullName>
    </submittedName>
</protein>
<evidence type="ECO:0000313" key="3">
    <source>
        <dbReference type="Proteomes" id="UP001175211"/>
    </source>
</evidence>
<feature type="compositionally biased region" description="Pro residues" evidence="1">
    <location>
        <begin position="434"/>
        <end position="445"/>
    </location>
</feature>
<feature type="compositionally biased region" description="Low complexity" evidence="1">
    <location>
        <begin position="9"/>
        <end position="29"/>
    </location>
</feature>
<dbReference type="Proteomes" id="UP001175211">
    <property type="component" value="Unassembled WGS sequence"/>
</dbReference>
<feature type="region of interest" description="Disordered" evidence="1">
    <location>
        <begin position="483"/>
        <end position="506"/>
    </location>
</feature>
<feature type="compositionally biased region" description="Basic and acidic residues" evidence="1">
    <location>
        <begin position="886"/>
        <end position="896"/>
    </location>
</feature>
<accession>A0AA39TSH8</accession>
<feature type="region of interest" description="Disordered" evidence="1">
    <location>
        <begin position="422"/>
        <end position="454"/>
    </location>
</feature>
<evidence type="ECO:0000313" key="2">
    <source>
        <dbReference type="EMBL" id="KAK0462329.1"/>
    </source>
</evidence>
<comment type="caution">
    <text evidence="2">The sequence shown here is derived from an EMBL/GenBank/DDBJ whole genome shotgun (WGS) entry which is preliminary data.</text>
</comment>
<sequence>MSKKRLKNSKATVSSTSSATSTIPATSSSQLVPLRKQRGWMNDDQYDMLSNRIPRFELCAVNGTLAVFKAELVGEWQDWWPERKGKFFLDHKGRVRKVSGHLIGITDSPKDEPFLKMVGDILTLGPDHCLDGCDFADPKDEEDDGNGEESLWEPDPEVEEKLFNWYGNNKPGHHIRKLGGLSTFALSTTHVLQPIHKYSNMYYTEHVLPRVITEAESRGVPHNELLLVKEMTAHAWANESEEIKKSVMDAIKKDKELIAAMKDSTLDINVSDADKITIIESLQYELTSIFEHINKFIGWGFVVIAGGYDPQSGRVRTTGHNFCCKGTNGKDFIKSFNENAAVGYTSGTIPGDRRSFSEYYSIPFMHHMKKLNCLEGETVASGKTTKETQVIVQAPLSFDPVALFEEPLSSVLPEQLSLLSKAEQPLPDQSSAPLPVPKQPVPASPPDQNCAPLPVQINNDLSQLLPHQESASLSANAPLFSKEQSLPLPPVQNSSPPPSGLLSQPFPQIPTSSMSISIPTASFACQDIADSLLLSDHPLDDVFGALDQSSTQSNLSLPGMYPFSNNLPSSLDSLSSSQMFDFSEPFDDSAFDGLDWSAMDWTTLFGSKLDASRVISSNPASLPVLPSPSIDGVIPTSNAVPSPMLPSPSIDEVIPTSNAVPPPSSFSINVSSSTDDLVTMETVSGTADLSNISFSSVPKHVAMKTVVPSKTTSTTSSISMSTSIPDPLPDVSNLSCLSRQCKHPGPKEVMTLSVTEKVHGPPRWIAEARLQMEDESLSPAWADLLDKWRQLECDIWSSDVDPVVWFHYVGKANGIEAMPASPYSVAQRPDYTSKSLLALRKGGQHGLVTIILGLYWWAHGRQSLEDTWLGMVHDITKTIDIILHPERKQGQKRPSDDVQEGNAKHAKV</sequence>
<dbReference type="EMBL" id="JAUEPS010000009">
    <property type="protein sequence ID" value="KAK0462329.1"/>
    <property type="molecule type" value="Genomic_DNA"/>
</dbReference>
<gene>
    <name evidence="2" type="ORF">EV420DRAFT_1477074</name>
</gene>
<feature type="region of interest" description="Disordered" evidence="1">
    <location>
        <begin position="886"/>
        <end position="908"/>
    </location>
</feature>
<evidence type="ECO:0000256" key="1">
    <source>
        <dbReference type="SAM" id="MobiDB-lite"/>
    </source>
</evidence>
<dbReference type="GeneID" id="85352940"/>
<feature type="compositionally biased region" description="Pro residues" evidence="1">
    <location>
        <begin position="487"/>
        <end position="499"/>
    </location>
</feature>
<keyword evidence="3" id="KW-1185">Reference proteome</keyword>
<organism evidence="2 3">
    <name type="scientific">Armillaria tabescens</name>
    <name type="common">Ringless honey mushroom</name>
    <name type="synonym">Agaricus tabescens</name>
    <dbReference type="NCBI Taxonomy" id="1929756"/>
    <lineage>
        <taxon>Eukaryota</taxon>
        <taxon>Fungi</taxon>
        <taxon>Dikarya</taxon>
        <taxon>Basidiomycota</taxon>
        <taxon>Agaricomycotina</taxon>
        <taxon>Agaricomycetes</taxon>
        <taxon>Agaricomycetidae</taxon>
        <taxon>Agaricales</taxon>
        <taxon>Marasmiineae</taxon>
        <taxon>Physalacriaceae</taxon>
        <taxon>Desarmillaria</taxon>
    </lineage>
</organism>
<reference evidence="2" key="1">
    <citation type="submission" date="2023-06" db="EMBL/GenBank/DDBJ databases">
        <authorList>
            <consortium name="Lawrence Berkeley National Laboratory"/>
            <person name="Ahrendt S."/>
            <person name="Sahu N."/>
            <person name="Indic B."/>
            <person name="Wong-Bajracharya J."/>
            <person name="Merenyi Z."/>
            <person name="Ke H.-M."/>
            <person name="Monk M."/>
            <person name="Kocsube S."/>
            <person name="Drula E."/>
            <person name="Lipzen A."/>
            <person name="Balint B."/>
            <person name="Henrissat B."/>
            <person name="Andreopoulos B."/>
            <person name="Martin F.M."/>
            <person name="Harder C.B."/>
            <person name="Rigling D."/>
            <person name="Ford K.L."/>
            <person name="Foster G.D."/>
            <person name="Pangilinan J."/>
            <person name="Papanicolaou A."/>
            <person name="Barry K."/>
            <person name="LaButti K."/>
            <person name="Viragh M."/>
            <person name="Koriabine M."/>
            <person name="Yan M."/>
            <person name="Riley R."/>
            <person name="Champramary S."/>
            <person name="Plett K.L."/>
            <person name="Tsai I.J."/>
            <person name="Slot J."/>
            <person name="Sipos G."/>
            <person name="Plett J."/>
            <person name="Nagy L.G."/>
            <person name="Grigoriev I.V."/>
        </authorList>
    </citation>
    <scope>NUCLEOTIDE SEQUENCE</scope>
    <source>
        <strain evidence="2">CCBAS 213</strain>
    </source>
</reference>
<feature type="region of interest" description="Disordered" evidence="1">
    <location>
        <begin position="1"/>
        <end position="30"/>
    </location>
</feature>
<dbReference type="AlphaFoldDB" id="A0AA39TSH8"/>
<dbReference type="RefSeq" id="XP_060333941.1">
    <property type="nucleotide sequence ID" value="XM_060469392.1"/>
</dbReference>
<proteinExistence type="predicted"/>
<name>A0AA39TSH8_ARMTA</name>